<sequence>MVFQNLAEELGQLRENERRSAATAELGTVSLTGGCAKGKTGDATETANAKKKLDRKTNKPTHDEGTGWRPNPRAGSYRTKKWGKSASSAATLNTKTSPPKHIQTG</sequence>
<accession>A0ABU6W1K8</accession>
<feature type="region of interest" description="Disordered" evidence="1">
    <location>
        <begin position="31"/>
        <end position="105"/>
    </location>
</feature>
<keyword evidence="3" id="KW-1185">Reference proteome</keyword>
<comment type="caution">
    <text evidence="2">The sequence shown here is derived from an EMBL/GenBank/DDBJ whole genome shotgun (WGS) entry which is preliminary data.</text>
</comment>
<evidence type="ECO:0000256" key="1">
    <source>
        <dbReference type="SAM" id="MobiDB-lite"/>
    </source>
</evidence>
<organism evidence="2 3">
    <name type="scientific">Stylosanthes scabra</name>
    <dbReference type="NCBI Taxonomy" id="79078"/>
    <lineage>
        <taxon>Eukaryota</taxon>
        <taxon>Viridiplantae</taxon>
        <taxon>Streptophyta</taxon>
        <taxon>Embryophyta</taxon>
        <taxon>Tracheophyta</taxon>
        <taxon>Spermatophyta</taxon>
        <taxon>Magnoliopsida</taxon>
        <taxon>eudicotyledons</taxon>
        <taxon>Gunneridae</taxon>
        <taxon>Pentapetalae</taxon>
        <taxon>rosids</taxon>
        <taxon>fabids</taxon>
        <taxon>Fabales</taxon>
        <taxon>Fabaceae</taxon>
        <taxon>Papilionoideae</taxon>
        <taxon>50 kb inversion clade</taxon>
        <taxon>dalbergioids sensu lato</taxon>
        <taxon>Dalbergieae</taxon>
        <taxon>Pterocarpus clade</taxon>
        <taxon>Stylosanthes</taxon>
    </lineage>
</organism>
<feature type="compositionally biased region" description="Basic and acidic residues" evidence="1">
    <location>
        <begin position="55"/>
        <end position="66"/>
    </location>
</feature>
<proteinExistence type="predicted"/>
<name>A0ABU6W1K8_9FABA</name>
<protein>
    <submittedName>
        <fullName evidence="2">Uncharacterized protein</fullName>
    </submittedName>
</protein>
<gene>
    <name evidence="2" type="ORF">PIB30_003530</name>
</gene>
<dbReference type="EMBL" id="JASCZI010181249">
    <property type="protein sequence ID" value="MED6179731.1"/>
    <property type="molecule type" value="Genomic_DNA"/>
</dbReference>
<feature type="compositionally biased region" description="Polar residues" evidence="1">
    <location>
        <begin position="85"/>
        <end position="105"/>
    </location>
</feature>
<evidence type="ECO:0000313" key="2">
    <source>
        <dbReference type="EMBL" id="MED6179731.1"/>
    </source>
</evidence>
<evidence type="ECO:0000313" key="3">
    <source>
        <dbReference type="Proteomes" id="UP001341840"/>
    </source>
</evidence>
<dbReference type="Proteomes" id="UP001341840">
    <property type="component" value="Unassembled WGS sequence"/>
</dbReference>
<reference evidence="2 3" key="1">
    <citation type="journal article" date="2023" name="Plants (Basel)">
        <title>Bridging the Gap: Combining Genomics and Transcriptomics Approaches to Understand Stylosanthes scabra, an Orphan Legume from the Brazilian Caatinga.</title>
        <authorList>
            <person name="Ferreira-Neto J.R.C."/>
            <person name="da Silva M.D."/>
            <person name="Binneck E."/>
            <person name="de Melo N.F."/>
            <person name="da Silva R.H."/>
            <person name="de Melo A.L.T.M."/>
            <person name="Pandolfi V."/>
            <person name="Bustamante F.O."/>
            <person name="Brasileiro-Vidal A.C."/>
            <person name="Benko-Iseppon A.M."/>
        </authorList>
    </citation>
    <scope>NUCLEOTIDE SEQUENCE [LARGE SCALE GENOMIC DNA]</scope>
    <source>
        <tissue evidence="2">Leaves</tissue>
    </source>
</reference>